<sequence length="403" mass="44343">MSKIFRPLVFFIGLRYVYGQKTDGFGRFVSWLSMIGIMLGSIGLIVVLSVMNGLEDQMQGSILKFLPQAQITTPQGRIDPNVVTREQFIHIQGVNHISPLVTGDVVLQSEQSITVSTLMGITPEDNDPINDYIYSGSVLDLQAGQYNVIIGQTLANQLGVTVGDKIRLMVTDASQITPVGRIPSQRLFNIVGLFSVNHDINQSLIYVHQSDARNLLRYPANMITSWRLFLDKPLDIASVTNTPLPDGLVFNDWRVKRGELFQAIKMEKNVMGLLISLIVIVAAFNIITSLSLLVMEKQGEVAILKTQGLSRFKIMLIFIIQGASSGVIGTLLGSAFGLLLACYLNEIMQVLGLSFAGIQLPSLVEPTQVVFIIIGLLMLSLISTIYPAYRAANIQPAEALRYE</sequence>
<dbReference type="InterPro" id="IPR003838">
    <property type="entry name" value="ABC3_permease_C"/>
</dbReference>
<keyword evidence="6 8" id="KW-1133">Transmembrane helix</keyword>
<dbReference type="STRING" id="1798182.GA0061081_102289"/>
<feature type="transmembrane region" description="Helical" evidence="8">
    <location>
        <begin position="370"/>
        <end position="389"/>
    </location>
</feature>
<dbReference type="GO" id="GO:0098797">
    <property type="term" value="C:plasma membrane protein complex"/>
    <property type="evidence" value="ECO:0007669"/>
    <property type="project" value="TreeGrafter"/>
</dbReference>
<evidence type="ECO:0000256" key="2">
    <source>
        <dbReference type="ARBA" id="ARBA00005236"/>
    </source>
</evidence>
<dbReference type="GO" id="GO:0044874">
    <property type="term" value="P:lipoprotein localization to outer membrane"/>
    <property type="evidence" value="ECO:0007669"/>
    <property type="project" value="TreeGrafter"/>
</dbReference>
<dbReference type="NCBIfam" id="NF008076">
    <property type="entry name" value="PRK10814.1"/>
    <property type="match status" value="1"/>
</dbReference>
<evidence type="ECO:0000313" key="11">
    <source>
        <dbReference type="EMBL" id="SCB90821.1"/>
    </source>
</evidence>
<evidence type="ECO:0000256" key="6">
    <source>
        <dbReference type="ARBA" id="ARBA00022989"/>
    </source>
</evidence>
<accession>A0A1C4A8H1</accession>
<dbReference type="GO" id="GO:0042953">
    <property type="term" value="P:lipoprotein transport"/>
    <property type="evidence" value="ECO:0007669"/>
    <property type="project" value="InterPro"/>
</dbReference>
<evidence type="ECO:0000256" key="5">
    <source>
        <dbReference type="ARBA" id="ARBA00022692"/>
    </source>
</evidence>
<feature type="transmembrane region" description="Helical" evidence="8">
    <location>
        <begin position="314"/>
        <end position="340"/>
    </location>
</feature>
<evidence type="ECO:0000256" key="1">
    <source>
        <dbReference type="ARBA" id="ARBA00004651"/>
    </source>
</evidence>
<evidence type="ECO:0000256" key="3">
    <source>
        <dbReference type="ARBA" id="ARBA00022448"/>
    </source>
</evidence>
<feature type="transmembrane region" description="Helical" evidence="8">
    <location>
        <begin position="270"/>
        <end position="294"/>
    </location>
</feature>
<dbReference type="EMBL" id="FMAQ01000002">
    <property type="protein sequence ID" value="SCB90821.1"/>
    <property type="molecule type" value="Genomic_DNA"/>
</dbReference>
<dbReference type="Pfam" id="PF02687">
    <property type="entry name" value="FtsX"/>
    <property type="match status" value="1"/>
</dbReference>
<evidence type="ECO:0000313" key="12">
    <source>
        <dbReference type="Proteomes" id="UP000199670"/>
    </source>
</evidence>
<reference evidence="12" key="1">
    <citation type="submission" date="2016-08" db="EMBL/GenBank/DDBJ databases">
        <authorList>
            <person name="Varghese N."/>
            <person name="Submissions Spin"/>
        </authorList>
    </citation>
    <scope>NUCLEOTIDE SEQUENCE [LARGE SCALE GENOMIC DNA]</scope>
    <source>
        <strain evidence="12">R-53248</strain>
    </source>
</reference>
<evidence type="ECO:0000256" key="7">
    <source>
        <dbReference type="ARBA" id="ARBA00023136"/>
    </source>
</evidence>
<comment type="subcellular location">
    <subcellularLocation>
        <location evidence="1">Cell membrane</location>
        <topology evidence="1">Multi-pass membrane protein</topology>
    </subcellularLocation>
</comment>
<keyword evidence="7 8" id="KW-0472">Membrane</keyword>
<proteinExistence type="inferred from homology"/>
<dbReference type="InterPro" id="IPR051447">
    <property type="entry name" value="Lipoprotein-release_system"/>
</dbReference>
<evidence type="ECO:0000256" key="4">
    <source>
        <dbReference type="ARBA" id="ARBA00022475"/>
    </source>
</evidence>
<dbReference type="Pfam" id="PF12704">
    <property type="entry name" value="MacB_PCD"/>
    <property type="match status" value="1"/>
</dbReference>
<dbReference type="PANTHER" id="PTHR30489">
    <property type="entry name" value="LIPOPROTEIN-RELEASING SYSTEM TRANSMEMBRANE PROTEIN LOLE"/>
    <property type="match status" value="1"/>
</dbReference>
<keyword evidence="11" id="KW-0449">Lipoprotein</keyword>
<feature type="domain" description="ABC3 transporter permease C-terminal" evidence="9">
    <location>
        <begin position="273"/>
        <end position="396"/>
    </location>
</feature>
<keyword evidence="12" id="KW-1185">Reference proteome</keyword>
<comment type="similarity">
    <text evidence="2">Belongs to the ABC-4 integral membrane protein family. LolC/E subfamily.</text>
</comment>
<feature type="domain" description="MacB-like periplasmic core" evidence="10">
    <location>
        <begin position="30"/>
        <end position="216"/>
    </location>
</feature>
<dbReference type="InterPro" id="IPR011925">
    <property type="entry name" value="LolCE_TM"/>
</dbReference>
<protein>
    <submittedName>
        <fullName evidence="11">Lipoprotein-releasing system permease protein</fullName>
    </submittedName>
</protein>
<name>A0A1C4A8H1_9GAMM</name>
<evidence type="ECO:0000259" key="10">
    <source>
        <dbReference type="Pfam" id="PF12704"/>
    </source>
</evidence>
<dbReference type="NCBIfam" id="TIGR02212">
    <property type="entry name" value="lolCE"/>
    <property type="match status" value="1"/>
</dbReference>
<feature type="transmembrane region" description="Helical" evidence="8">
    <location>
        <begin position="347"/>
        <end position="364"/>
    </location>
</feature>
<keyword evidence="3" id="KW-0813">Transport</keyword>
<keyword evidence="4" id="KW-1003">Cell membrane</keyword>
<dbReference type="PANTHER" id="PTHR30489:SF8">
    <property type="entry name" value="LIPOPROTEIN-RELEASING SYSTEM TRANSMEMBRANE PROTEIN LOLC"/>
    <property type="match status" value="1"/>
</dbReference>
<dbReference type="InterPro" id="IPR025857">
    <property type="entry name" value="MacB_PCD"/>
</dbReference>
<organism evidence="11 12">
    <name type="scientific">Gilliamella bombicola</name>
    <dbReference type="NCBI Taxonomy" id="1798182"/>
    <lineage>
        <taxon>Bacteria</taxon>
        <taxon>Pseudomonadati</taxon>
        <taxon>Pseudomonadota</taxon>
        <taxon>Gammaproteobacteria</taxon>
        <taxon>Orbales</taxon>
        <taxon>Orbaceae</taxon>
        <taxon>Gilliamella</taxon>
    </lineage>
</organism>
<dbReference type="AlphaFoldDB" id="A0A1C4A8H1"/>
<evidence type="ECO:0000259" key="9">
    <source>
        <dbReference type="Pfam" id="PF02687"/>
    </source>
</evidence>
<keyword evidence="5 8" id="KW-0812">Transmembrane</keyword>
<evidence type="ECO:0000256" key="8">
    <source>
        <dbReference type="SAM" id="Phobius"/>
    </source>
</evidence>
<gene>
    <name evidence="11" type="ORF">GA0061081_102289</name>
</gene>
<dbReference type="Proteomes" id="UP000199670">
    <property type="component" value="Unassembled WGS sequence"/>
</dbReference>
<feature type="transmembrane region" description="Helical" evidence="8">
    <location>
        <begin position="29"/>
        <end position="54"/>
    </location>
</feature>